<name>A0A437MJV4_9PROT</name>
<dbReference type="AlphaFoldDB" id="A0A437MJV4"/>
<protein>
    <submittedName>
        <fullName evidence="1">Uncharacterized protein</fullName>
    </submittedName>
</protein>
<accession>A0A437MJV4</accession>
<gene>
    <name evidence="1" type="ORF">EOD42_08905</name>
</gene>
<evidence type="ECO:0000313" key="1">
    <source>
        <dbReference type="EMBL" id="RVT97899.1"/>
    </source>
</evidence>
<keyword evidence="2" id="KW-1185">Reference proteome</keyword>
<sequence length="389" mass="40208">MSGSLLRSRFAAVAVRVETTPGTDAIAGSPLLADLILGDCQARFGAQVVQDPSFSGSLDVLPPALGSFQPTLELRVPLRGTGAGGTPPSWGRLLQACAMEQVIDNTGVAATAATAGSATSLTLPVGFSNTAQIYRGVPLLLTGNPGGGAVAACLDYTSGRVATLAETYSPVLSTSTLVQVPPNVLWRPTSDESVYKTVTVYLWKDGYRWRFTGATGTARLDLSTGGIGTLVFSLQAQMLDQGANANPTLLVAGAAQQPPIFQGGKSRLLGLKAQLRSCSFDLGVSTALPPDPEAAGGVGSGVPISRASMLTLDPLIDTTNQAGLFDAFRSGASGSFYAQLGTTPGNRFMATMPSIRQLQQDPGESQGFEANSIRAQANLTDAGFLLCQY</sequence>
<reference evidence="1 2" key="1">
    <citation type="submission" date="2019-01" db="EMBL/GenBank/DDBJ databases">
        <authorList>
            <person name="Chen W.-M."/>
        </authorList>
    </citation>
    <scope>NUCLEOTIDE SEQUENCE [LARGE SCALE GENOMIC DNA]</scope>
    <source>
        <strain evidence="1 2">CCP-6</strain>
    </source>
</reference>
<comment type="caution">
    <text evidence="1">The sequence shown here is derived from an EMBL/GenBank/DDBJ whole genome shotgun (WGS) entry which is preliminary data.</text>
</comment>
<proteinExistence type="predicted"/>
<evidence type="ECO:0000313" key="2">
    <source>
        <dbReference type="Proteomes" id="UP000282957"/>
    </source>
</evidence>
<organism evidence="1 2">
    <name type="scientific">Rhodovarius crocodyli</name>
    <dbReference type="NCBI Taxonomy" id="1979269"/>
    <lineage>
        <taxon>Bacteria</taxon>
        <taxon>Pseudomonadati</taxon>
        <taxon>Pseudomonadota</taxon>
        <taxon>Alphaproteobacteria</taxon>
        <taxon>Acetobacterales</taxon>
        <taxon>Roseomonadaceae</taxon>
        <taxon>Rhodovarius</taxon>
    </lineage>
</organism>
<dbReference type="RefSeq" id="WP_127787128.1">
    <property type="nucleotide sequence ID" value="NZ_SACL01000002.1"/>
</dbReference>
<dbReference type="EMBL" id="SACL01000002">
    <property type="protein sequence ID" value="RVT97899.1"/>
    <property type="molecule type" value="Genomic_DNA"/>
</dbReference>
<dbReference type="Proteomes" id="UP000282957">
    <property type="component" value="Unassembled WGS sequence"/>
</dbReference>
<dbReference type="OrthoDB" id="7542335at2"/>